<reference evidence="4" key="1">
    <citation type="journal article" date="2014" name="Proc. Natl. Acad. Sci. U.S.A.">
        <title>Extensive sampling of basidiomycete genomes demonstrates inadequacy of the white-rot/brown-rot paradigm for wood decay fungi.</title>
        <authorList>
            <person name="Riley R."/>
            <person name="Salamov A.A."/>
            <person name="Brown D.W."/>
            <person name="Nagy L.G."/>
            <person name="Floudas D."/>
            <person name="Held B.W."/>
            <person name="Levasseur A."/>
            <person name="Lombard V."/>
            <person name="Morin E."/>
            <person name="Otillar R."/>
            <person name="Lindquist E.A."/>
            <person name="Sun H."/>
            <person name="LaButti K.M."/>
            <person name="Schmutz J."/>
            <person name="Jabbour D."/>
            <person name="Luo H."/>
            <person name="Baker S.E."/>
            <person name="Pisabarro A.G."/>
            <person name="Walton J.D."/>
            <person name="Blanchette R.A."/>
            <person name="Henrissat B."/>
            <person name="Martin F."/>
            <person name="Cullen D."/>
            <person name="Hibbett D.S."/>
            <person name="Grigoriev I.V."/>
        </authorList>
    </citation>
    <scope>NUCLEOTIDE SEQUENCE [LARGE SCALE GENOMIC DNA]</scope>
    <source>
        <strain evidence="4">CBS 339.88</strain>
    </source>
</reference>
<evidence type="ECO:0000313" key="4">
    <source>
        <dbReference type="Proteomes" id="UP000027222"/>
    </source>
</evidence>
<name>A0A067SJK1_GALM3</name>
<dbReference type="EMBL" id="KL142398">
    <property type="protein sequence ID" value="KDR70202.1"/>
    <property type="molecule type" value="Genomic_DNA"/>
</dbReference>
<feature type="region of interest" description="Disordered" evidence="1">
    <location>
        <begin position="121"/>
        <end position="149"/>
    </location>
</feature>
<keyword evidence="2" id="KW-0812">Transmembrane</keyword>
<evidence type="ECO:0000313" key="3">
    <source>
        <dbReference type="EMBL" id="KDR70202.1"/>
    </source>
</evidence>
<organism evidence="3 4">
    <name type="scientific">Galerina marginata (strain CBS 339.88)</name>
    <dbReference type="NCBI Taxonomy" id="685588"/>
    <lineage>
        <taxon>Eukaryota</taxon>
        <taxon>Fungi</taxon>
        <taxon>Dikarya</taxon>
        <taxon>Basidiomycota</taxon>
        <taxon>Agaricomycotina</taxon>
        <taxon>Agaricomycetes</taxon>
        <taxon>Agaricomycetidae</taxon>
        <taxon>Agaricales</taxon>
        <taxon>Agaricineae</taxon>
        <taxon>Strophariaceae</taxon>
        <taxon>Galerina</taxon>
    </lineage>
</organism>
<dbReference type="AlphaFoldDB" id="A0A067SJK1"/>
<proteinExistence type="predicted"/>
<evidence type="ECO:0000256" key="1">
    <source>
        <dbReference type="SAM" id="MobiDB-lite"/>
    </source>
</evidence>
<gene>
    <name evidence="3" type="ORF">GALMADRAFT_144875</name>
</gene>
<protein>
    <submittedName>
        <fullName evidence="3">Uncharacterized protein</fullName>
    </submittedName>
</protein>
<keyword evidence="2" id="KW-1133">Transmembrane helix</keyword>
<dbReference type="Proteomes" id="UP000027222">
    <property type="component" value="Unassembled WGS sequence"/>
</dbReference>
<evidence type="ECO:0000256" key="2">
    <source>
        <dbReference type="SAM" id="Phobius"/>
    </source>
</evidence>
<feature type="compositionally biased region" description="Acidic residues" evidence="1">
    <location>
        <begin position="125"/>
        <end position="146"/>
    </location>
</feature>
<dbReference type="HOGENOM" id="CLU_074866_0_0_1"/>
<keyword evidence="4" id="KW-1185">Reference proteome</keyword>
<keyword evidence="2" id="KW-0472">Membrane</keyword>
<sequence>MTYTTGESSERMNNEDVRRRALSVPIARKVRRSRKRCRLQVTAPTNIEGDASGNRPPPLRLTLNGGRREKKVQSAQIAVSCAEDESLKFVGEENSIHSFLWATPHGCPTAIPQRRHPDISITQEQEQEKETEEPTPDGTTDGDDDLMPSHKHKTRRWIAIIVVLLITGLVGGSFLASSRARQLAKDNITGFGYTVVPLLAQVITKLRPIGNSISNLTASSLGRLARFRQGDSQLVRWAQEDMSLMDSEDVMVNGSGAYNGYDSRDEGWDANGLDEYIPLTISPKYGKGRRVRSYGATPDVETFEERGIMTGLSKYFHK</sequence>
<dbReference type="OrthoDB" id="29460at2759"/>
<feature type="transmembrane region" description="Helical" evidence="2">
    <location>
        <begin position="157"/>
        <end position="176"/>
    </location>
</feature>
<accession>A0A067SJK1</accession>